<evidence type="ECO:0000313" key="4">
    <source>
        <dbReference type="EMBL" id="KAK0746662.1"/>
    </source>
</evidence>
<evidence type="ECO:0000313" key="5">
    <source>
        <dbReference type="Proteomes" id="UP001172155"/>
    </source>
</evidence>
<keyword evidence="3" id="KW-0812">Transmembrane</keyword>
<feature type="region of interest" description="Disordered" evidence="2">
    <location>
        <begin position="527"/>
        <end position="610"/>
    </location>
</feature>
<feature type="region of interest" description="Disordered" evidence="2">
    <location>
        <begin position="317"/>
        <end position="336"/>
    </location>
</feature>
<keyword evidence="1" id="KW-0175">Coiled coil</keyword>
<keyword evidence="5" id="KW-1185">Reference proteome</keyword>
<feature type="compositionally biased region" description="Basic residues" evidence="2">
    <location>
        <begin position="94"/>
        <end position="107"/>
    </location>
</feature>
<feature type="region of interest" description="Disordered" evidence="2">
    <location>
        <begin position="261"/>
        <end position="293"/>
    </location>
</feature>
<comment type="caution">
    <text evidence="4">The sequence shown here is derived from an EMBL/GenBank/DDBJ whole genome shotgun (WGS) entry which is preliminary data.</text>
</comment>
<dbReference type="Proteomes" id="UP001172155">
    <property type="component" value="Unassembled WGS sequence"/>
</dbReference>
<evidence type="ECO:0000256" key="3">
    <source>
        <dbReference type="SAM" id="Phobius"/>
    </source>
</evidence>
<gene>
    <name evidence="4" type="ORF">B0T18DRAFT_489175</name>
</gene>
<accession>A0AA40EWM7</accession>
<feature type="transmembrane region" description="Helical" evidence="3">
    <location>
        <begin position="659"/>
        <end position="683"/>
    </location>
</feature>
<evidence type="ECO:0000256" key="2">
    <source>
        <dbReference type="SAM" id="MobiDB-lite"/>
    </source>
</evidence>
<proteinExistence type="predicted"/>
<dbReference type="EMBL" id="JAUKUD010000004">
    <property type="protein sequence ID" value="KAK0746662.1"/>
    <property type="molecule type" value="Genomic_DNA"/>
</dbReference>
<feature type="region of interest" description="Disordered" evidence="2">
    <location>
        <begin position="209"/>
        <end position="233"/>
    </location>
</feature>
<evidence type="ECO:0000256" key="1">
    <source>
        <dbReference type="SAM" id="Coils"/>
    </source>
</evidence>
<feature type="coiled-coil region" evidence="1">
    <location>
        <begin position="143"/>
        <end position="170"/>
    </location>
</feature>
<feature type="region of interest" description="Disordered" evidence="2">
    <location>
        <begin position="407"/>
        <end position="485"/>
    </location>
</feature>
<feature type="compositionally biased region" description="Acidic residues" evidence="2">
    <location>
        <begin position="557"/>
        <end position="567"/>
    </location>
</feature>
<keyword evidence="3" id="KW-0472">Membrane</keyword>
<feature type="compositionally biased region" description="Basic residues" evidence="2">
    <location>
        <begin position="452"/>
        <end position="463"/>
    </location>
</feature>
<protein>
    <submittedName>
        <fullName evidence="4">Uncharacterized protein</fullName>
    </submittedName>
</protein>
<feature type="region of interest" description="Disordered" evidence="2">
    <location>
        <begin position="1"/>
        <end position="115"/>
    </location>
</feature>
<feature type="compositionally biased region" description="Polar residues" evidence="2">
    <location>
        <begin position="472"/>
        <end position="485"/>
    </location>
</feature>
<sequence>MDQPKTLASFFSGLRPRNRPERGGTLRPPPTTADAGRKPSSHSNSNNNNTKHHAAPSPSDKTAPPRRPSHHHKTNAPSPSPPPPPAAVDISPAAKHHHHHAARHALRKSGDFLGVTGVNPRTGEMDVLTPTTSSSEDTAGPRLARLARRAQEARNEYEAARGEVLREGAERRKEGRVGSAAFGGGAMASLSLRTRAFQLRFPSLIPTRTRSRGRAEGRSVAARDGGSHGRALMRMDGPVTKLRLEKQVSAERWAEAVNQDLDDVDSSSPGKEFTHGSLVRLTPEQRRDEEAPRRSAFTSIITTTGCGFSPTPCQPRRGCGAKADTSDHPMPDSADSTVMARLPMTRTHRSSSGSSERTDSWTCLDRAASPLAARPNSWPSTAGGRVSYPTTLQVVVDGRVVATIGPASSSKVASPGPPSDTISVLDETATSDSGEAASPQQQQEPPRLRGGNQRHKEMRKTMRRNGGDESVGGQSRSSTPTGRSHWWTTAARSELGRKPASGPRGGLDTALMAREAARTAYCCGNRAPTASPGASSGTVAVVGHGGAPLPQPVPATLDEDQNDEDKNDEDKNDEHPLPLPPAAVEGDTGDPVSTTPPAVEPAPAPGSEWGQPGDSPILVLQAVLTVVAQVGAAYWRLIKPVFIADSAVRQRFEQGKSTWDDFALYVLAVLFLLLGALAAVWMYRGLVGLVSEDKGMRDHMALA</sequence>
<organism evidence="4 5">
    <name type="scientific">Schizothecium vesticola</name>
    <dbReference type="NCBI Taxonomy" id="314040"/>
    <lineage>
        <taxon>Eukaryota</taxon>
        <taxon>Fungi</taxon>
        <taxon>Dikarya</taxon>
        <taxon>Ascomycota</taxon>
        <taxon>Pezizomycotina</taxon>
        <taxon>Sordariomycetes</taxon>
        <taxon>Sordariomycetidae</taxon>
        <taxon>Sordariales</taxon>
        <taxon>Schizotheciaceae</taxon>
        <taxon>Schizothecium</taxon>
    </lineage>
</organism>
<name>A0AA40EWM7_9PEZI</name>
<dbReference type="AlphaFoldDB" id="A0AA40EWM7"/>
<feature type="compositionally biased region" description="Basic and acidic residues" evidence="2">
    <location>
        <begin position="283"/>
        <end position="293"/>
    </location>
</feature>
<keyword evidence="3" id="KW-1133">Transmembrane helix</keyword>
<reference evidence="4" key="1">
    <citation type="submission" date="2023-06" db="EMBL/GenBank/DDBJ databases">
        <title>Genome-scale phylogeny and comparative genomics of the fungal order Sordariales.</title>
        <authorList>
            <consortium name="Lawrence Berkeley National Laboratory"/>
            <person name="Hensen N."/>
            <person name="Bonometti L."/>
            <person name="Westerberg I."/>
            <person name="Brannstrom I.O."/>
            <person name="Guillou S."/>
            <person name="Cros-Aarteil S."/>
            <person name="Calhoun S."/>
            <person name="Haridas S."/>
            <person name="Kuo A."/>
            <person name="Mondo S."/>
            <person name="Pangilinan J."/>
            <person name="Riley R."/>
            <person name="LaButti K."/>
            <person name="Andreopoulos B."/>
            <person name="Lipzen A."/>
            <person name="Chen C."/>
            <person name="Yanf M."/>
            <person name="Daum C."/>
            <person name="Ng V."/>
            <person name="Clum A."/>
            <person name="Steindorff A."/>
            <person name="Ohm R."/>
            <person name="Martin F."/>
            <person name="Silar P."/>
            <person name="Natvig D."/>
            <person name="Lalanne C."/>
            <person name="Gautier V."/>
            <person name="Ament-velasquez S.L."/>
            <person name="Kruys A."/>
            <person name="Hutchinson M.I."/>
            <person name="Powell A.J."/>
            <person name="Barry K."/>
            <person name="Miller A.N."/>
            <person name="Grigoriev I.V."/>
            <person name="Debuchy R."/>
            <person name="Gladieux P."/>
            <person name="Thoren M.H."/>
            <person name="Johannesson H."/>
        </authorList>
    </citation>
    <scope>NUCLEOTIDE SEQUENCE</scope>
    <source>
        <strain evidence="4">SMH3187-1</strain>
    </source>
</reference>